<sequence length="171" mass="18940">MNYKREWANLKNEFEFEAECTRLALPFYERELLLAKAIQKTAIKAVKTAKNAWDIADKAFGPASSNDDLSIVKATFSDANRAIVEARQDLYIANRALTKAKGAITRYATQTRGVIARAIKAGVDAHDMDVAFARWIVRDISPRWPIDEATRQAAGAAIVAGDEDLAREILA</sequence>
<proteinExistence type="predicted"/>
<gene>
    <name evidence="1" type="ORF">LCGC14_1422170</name>
</gene>
<accession>A0A0F9JQW7</accession>
<reference evidence="1" key="1">
    <citation type="journal article" date="2015" name="Nature">
        <title>Complex archaea that bridge the gap between prokaryotes and eukaryotes.</title>
        <authorList>
            <person name="Spang A."/>
            <person name="Saw J.H."/>
            <person name="Jorgensen S.L."/>
            <person name="Zaremba-Niedzwiedzka K."/>
            <person name="Martijn J."/>
            <person name="Lind A.E."/>
            <person name="van Eijk R."/>
            <person name="Schleper C."/>
            <person name="Guy L."/>
            <person name="Ettema T.J."/>
        </authorList>
    </citation>
    <scope>NUCLEOTIDE SEQUENCE</scope>
</reference>
<protein>
    <submittedName>
        <fullName evidence="1">Uncharacterized protein</fullName>
    </submittedName>
</protein>
<dbReference type="EMBL" id="LAZR01009501">
    <property type="protein sequence ID" value="KKM72269.1"/>
    <property type="molecule type" value="Genomic_DNA"/>
</dbReference>
<comment type="caution">
    <text evidence="1">The sequence shown here is derived from an EMBL/GenBank/DDBJ whole genome shotgun (WGS) entry which is preliminary data.</text>
</comment>
<organism evidence="1">
    <name type="scientific">marine sediment metagenome</name>
    <dbReference type="NCBI Taxonomy" id="412755"/>
    <lineage>
        <taxon>unclassified sequences</taxon>
        <taxon>metagenomes</taxon>
        <taxon>ecological metagenomes</taxon>
    </lineage>
</organism>
<dbReference type="AlphaFoldDB" id="A0A0F9JQW7"/>
<evidence type="ECO:0000313" key="1">
    <source>
        <dbReference type="EMBL" id="KKM72269.1"/>
    </source>
</evidence>
<name>A0A0F9JQW7_9ZZZZ</name>